<feature type="compositionally biased region" description="Pro residues" evidence="3">
    <location>
        <begin position="588"/>
        <end position="598"/>
    </location>
</feature>
<feature type="compositionally biased region" description="Basic and acidic residues" evidence="3">
    <location>
        <begin position="104"/>
        <end position="116"/>
    </location>
</feature>
<feature type="region of interest" description="Disordered" evidence="3">
    <location>
        <begin position="1"/>
        <end position="30"/>
    </location>
</feature>
<evidence type="ECO:0000256" key="3">
    <source>
        <dbReference type="SAM" id="MobiDB-lite"/>
    </source>
</evidence>
<feature type="compositionally biased region" description="Low complexity" evidence="3">
    <location>
        <begin position="666"/>
        <end position="676"/>
    </location>
</feature>
<reference evidence="4 5" key="1">
    <citation type="submission" date="2024-04" db="EMBL/GenBank/DDBJ databases">
        <authorList>
            <person name="Fracassetti M."/>
        </authorList>
    </citation>
    <scope>NUCLEOTIDE SEQUENCE [LARGE SCALE GENOMIC DNA]</scope>
</reference>
<dbReference type="InterPro" id="IPR040265">
    <property type="entry name" value="CHUP1/IPGA1-like"/>
</dbReference>
<feature type="compositionally biased region" description="Pro residues" evidence="3">
    <location>
        <begin position="564"/>
        <end position="573"/>
    </location>
</feature>
<dbReference type="PANTHER" id="PTHR31342">
    <property type="entry name" value="PROTEIN CHUP1, CHLOROPLASTIC"/>
    <property type="match status" value="1"/>
</dbReference>
<dbReference type="Proteomes" id="UP001497516">
    <property type="component" value="Chromosome 2"/>
</dbReference>
<feature type="compositionally biased region" description="Pro residues" evidence="3">
    <location>
        <begin position="705"/>
        <end position="722"/>
    </location>
</feature>
<feature type="compositionally biased region" description="Pro residues" evidence="3">
    <location>
        <begin position="613"/>
        <end position="638"/>
    </location>
</feature>
<evidence type="ECO:0008006" key="6">
    <source>
        <dbReference type="Google" id="ProtNLM"/>
    </source>
</evidence>
<protein>
    <recommendedName>
        <fullName evidence="6">Hydroxyproline-rich glycoprotein family protein</fullName>
    </recommendedName>
</protein>
<evidence type="ECO:0000313" key="5">
    <source>
        <dbReference type="Proteomes" id="UP001497516"/>
    </source>
</evidence>
<feature type="compositionally biased region" description="Low complexity" evidence="3">
    <location>
        <begin position="647"/>
        <end position="657"/>
    </location>
</feature>
<feature type="compositionally biased region" description="Pro residues" evidence="3">
    <location>
        <begin position="544"/>
        <end position="553"/>
    </location>
</feature>
<feature type="compositionally biased region" description="Basic and acidic residues" evidence="3">
    <location>
        <begin position="12"/>
        <end position="30"/>
    </location>
</feature>
<feature type="compositionally biased region" description="Basic and acidic residues" evidence="3">
    <location>
        <begin position="399"/>
        <end position="418"/>
    </location>
</feature>
<feature type="compositionally biased region" description="Pro residues" evidence="3">
    <location>
        <begin position="490"/>
        <end position="502"/>
    </location>
</feature>
<keyword evidence="1 2" id="KW-0175">Coiled coil</keyword>
<sequence length="1016" mass="110649">MSITLQVEEEEEKKRGGGEEEDKRQQHDAETDHILISIINKANDDHVGDGGRTGGFHFRKPNSHLRFLLGHLGRRRSQAAAMPTGILCGLRPFLLGRKIFRPEAGRGHSSKREKNPAPRPKQNGRTRGGSTGLFILMMDLRKKIILFRDVFDLPPCDVSASINELVTETMSDLISLYPEILPIKDLSEIKEGASIHEVLIYLCGALRSVGDAWVTNHEWMDKSTLYKQNNMDELNSEQLVELALATLNCLVKIPKKKSDHDAADEDDDHSNEIEPADSSSPAATDHDKFLAGSYSETNTPFSASPVTPTSVLPELVTSCPSPKEEEFSNLYCSSPFLRFLSIQAVGKLNHIDIKRLSFHLFPHGAGSHHASNHKNNVSDGKLTETEAKSNEDMVFEMDGSHASEDDDKPSGTKNEDKPNSAMVDEVSTIAHPQELLMLPPVPLPDVHMPSPVISEDLRMKEEEATTALIPPPPPPPPPPLSWQPETKIGTPPPKPPPLPPFPLWDTLNTNVVPQPQPQPQPQPRPPPPPPPLSLSVTSERSVVPQPPPLPPLPSCATLTKAEVPQPPPLPPPFLTRSPPVSHLHFPSAAPPPPPPPLPVSNSEVATTSTTSLPLPPQQPPPPPPGLNSQASPPPPPPLQKISEGEKLSSASSSSLLVAPPPPPPARAASIGSASSRAPPPPPSGPGAPPPPPPRAASIGSGSSRAPPPSPSGPGGPPPPPPGGGAKLLGPRKAQTKLKRSSQMGSLYRILKGKVEGGNQVKSQSARSSSKSSSSGGGKQGMADALAEITRKSAYFQQIEEDVQTYAKDIAKLKTEISNFKTKDMTELVNFYHHVESILENLTDESQVLARFEGFPQKKLEAVRSSAALYCKLKGIVTDLQTWKIESPLDKLLDRIERYFNKAKGDIDAFDRNKEEECKRFKGQNIEFDMQILVQIKEAVVDLSSNCMELALKERRDVPNNGAQPSKTCCKTLWRAFQFAFRVYTFAGGHDDRADRLTKELAQQIEEDHKLMQELNQ</sequence>
<keyword evidence="5" id="KW-1185">Reference proteome</keyword>
<gene>
    <name evidence="4" type="ORF">LTRI10_LOCUS14717</name>
</gene>
<proteinExistence type="predicted"/>
<dbReference type="AlphaFoldDB" id="A0AAV2DH45"/>
<feature type="compositionally biased region" description="Low complexity" evidence="3">
    <location>
        <begin position="574"/>
        <end position="587"/>
    </location>
</feature>
<feature type="compositionally biased region" description="Pro residues" evidence="3">
    <location>
        <begin position="469"/>
        <end position="481"/>
    </location>
</feature>
<accession>A0AAV2DH45</accession>
<organism evidence="4 5">
    <name type="scientific">Linum trigynum</name>
    <dbReference type="NCBI Taxonomy" id="586398"/>
    <lineage>
        <taxon>Eukaryota</taxon>
        <taxon>Viridiplantae</taxon>
        <taxon>Streptophyta</taxon>
        <taxon>Embryophyta</taxon>
        <taxon>Tracheophyta</taxon>
        <taxon>Spermatophyta</taxon>
        <taxon>Magnoliopsida</taxon>
        <taxon>eudicotyledons</taxon>
        <taxon>Gunneridae</taxon>
        <taxon>Pentapetalae</taxon>
        <taxon>rosids</taxon>
        <taxon>fabids</taxon>
        <taxon>Malpighiales</taxon>
        <taxon>Linaceae</taxon>
        <taxon>Linum</taxon>
    </lineage>
</organism>
<feature type="region of interest" description="Disordered" evidence="3">
    <location>
        <begin position="399"/>
        <end position="420"/>
    </location>
</feature>
<feature type="compositionally biased region" description="Low complexity" evidence="3">
    <location>
        <begin position="695"/>
        <end position="704"/>
    </location>
</feature>
<feature type="region of interest" description="Disordered" evidence="3">
    <location>
        <begin position="461"/>
        <end position="781"/>
    </location>
</feature>
<feature type="coiled-coil region" evidence="2">
    <location>
        <begin position="795"/>
        <end position="822"/>
    </location>
</feature>
<name>A0AAV2DH45_9ROSI</name>
<feature type="compositionally biased region" description="Low complexity" evidence="3">
    <location>
        <begin position="759"/>
        <end position="773"/>
    </location>
</feature>
<feature type="region of interest" description="Disordered" evidence="3">
    <location>
        <begin position="104"/>
        <end position="130"/>
    </location>
</feature>
<feature type="region of interest" description="Disordered" evidence="3">
    <location>
        <begin position="259"/>
        <end position="286"/>
    </location>
</feature>
<evidence type="ECO:0000313" key="4">
    <source>
        <dbReference type="EMBL" id="CAL1372737.1"/>
    </source>
</evidence>
<feature type="compositionally biased region" description="Pro residues" evidence="3">
    <location>
        <begin position="677"/>
        <end position="694"/>
    </location>
</feature>
<dbReference type="PANTHER" id="PTHR31342:SF16">
    <property type="entry name" value="TALIN_MIDDLE DOMAIN-CONTAINING PROTEIN"/>
    <property type="match status" value="1"/>
</dbReference>
<feature type="compositionally biased region" description="Pro residues" evidence="3">
    <location>
        <begin position="514"/>
        <end position="532"/>
    </location>
</feature>
<evidence type="ECO:0000256" key="2">
    <source>
        <dbReference type="SAM" id="Coils"/>
    </source>
</evidence>
<evidence type="ECO:0000256" key="1">
    <source>
        <dbReference type="ARBA" id="ARBA00023054"/>
    </source>
</evidence>
<dbReference type="EMBL" id="OZ034815">
    <property type="protein sequence ID" value="CAL1372737.1"/>
    <property type="molecule type" value="Genomic_DNA"/>
</dbReference>